<dbReference type="OrthoDB" id="5296797at2"/>
<evidence type="ECO:0000313" key="3">
    <source>
        <dbReference type="Proteomes" id="UP000246569"/>
    </source>
</evidence>
<dbReference type="AlphaFoldDB" id="A0A317N0V8"/>
<accession>A0A317N0V8</accession>
<keyword evidence="1" id="KW-0472">Membrane</keyword>
<gene>
    <name evidence="2" type="ORF">C7443_104144</name>
</gene>
<dbReference type="EMBL" id="QGTJ01000004">
    <property type="protein sequence ID" value="PWV62349.1"/>
    <property type="molecule type" value="Genomic_DNA"/>
</dbReference>
<dbReference type="RefSeq" id="WP_110018179.1">
    <property type="nucleotide sequence ID" value="NZ_QGTJ01000004.1"/>
</dbReference>
<keyword evidence="1" id="KW-0812">Transmembrane</keyword>
<sequence length="62" mass="6977">MSLPQPPRSHPITITDIPFARLVMIMVKFALASIPAMLIVSVIYWLVAMLFTGLFMGFGRMH</sequence>
<keyword evidence="3" id="KW-1185">Reference proteome</keyword>
<feature type="transmembrane region" description="Helical" evidence="1">
    <location>
        <begin position="37"/>
        <end position="58"/>
    </location>
</feature>
<reference evidence="2 3" key="1">
    <citation type="submission" date="2018-05" db="EMBL/GenBank/DDBJ databases">
        <title>Genomic Encyclopedia of Type Strains, Phase IV (KMG-IV): sequencing the most valuable type-strain genomes for metagenomic binning, comparative biology and taxonomic classification.</title>
        <authorList>
            <person name="Goeker M."/>
        </authorList>
    </citation>
    <scope>NUCLEOTIDE SEQUENCE [LARGE SCALE GENOMIC DNA]</scope>
    <source>
        <strain evidence="2 3">DSM 23606</strain>
    </source>
</reference>
<evidence type="ECO:0000256" key="1">
    <source>
        <dbReference type="SAM" id="Phobius"/>
    </source>
</evidence>
<keyword evidence="1" id="KW-1133">Transmembrane helix</keyword>
<dbReference type="Proteomes" id="UP000246569">
    <property type="component" value="Unassembled WGS sequence"/>
</dbReference>
<proteinExistence type="predicted"/>
<protein>
    <submittedName>
        <fullName evidence="2">Uncharacterized protein</fullName>
    </submittedName>
</protein>
<comment type="caution">
    <text evidence="2">The sequence shown here is derived from an EMBL/GenBank/DDBJ whole genome shotgun (WGS) entry which is preliminary data.</text>
</comment>
<organism evidence="2 3">
    <name type="scientific">Plasticicumulans acidivorans</name>
    <dbReference type="NCBI Taxonomy" id="886464"/>
    <lineage>
        <taxon>Bacteria</taxon>
        <taxon>Pseudomonadati</taxon>
        <taxon>Pseudomonadota</taxon>
        <taxon>Gammaproteobacteria</taxon>
        <taxon>Candidatus Competibacteraceae</taxon>
        <taxon>Plasticicumulans</taxon>
    </lineage>
</organism>
<evidence type="ECO:0000313" key="2">
    <source>
        <dbReference type="EMBL" id="PWV62349.1"/>
    </source>
</evidence>
<name>A0A317N0V8_9GAMM</name>